<feature type="compositionally biased region" description="Basic residues" evidence="1">
    <location>
        <begin position="431"/>
        <end position="442"/>
    </location>
</feature>
<feature type="compositionally biased region" description="Basic residues" evidence="1">
    <location>
        <begin position="402"/>
        <end position="421"/>
    </location>
</feature>
<organism evidence="2 3">
    <name type="scientific">Rhipicephalus sanguineus</name>
    <name type="common">Brown dog tick</name>
    <name type="synonym">Ixodes sanguineus</name>
    <dbReference type="NCBI Taxonomy" id="34632"/>
    <lineage>
        <taxon>Eukaryota</taxon>
        <taxon>Metazoa</taxon>
        <taxon>Ecdysozoa</taxon>
        <taxon>Arthropoda</taxon>
        <taxon>Chelicerata</taxon>
        <taxon>Arachnida</taxon>
        <taxon>Acari</taxon>
        <taxon>Parasitiformes</taxon>
        <taxon>Ixodida</taxon>
        <taxon>Ixodoidea</taxon>
        <taxon>Ixodidae</taxon>
        <taxon>Rhipicephalinae</taxon>
        <taxon>Rhipicephalus</taxon>
        <taxon>Rhipicephalus</taxon>
    </lineage>
</organism>
<keyword evidence="3" id="KW-1185">Reference proteome</keyword>
<dbReference type="PANTHER" id="PTHR46888">
    <property type="entry name" value="ZINC KNUCKLE DOMAINCONTAINING PROTEIN-RELATED"/>
    <property type="match status" value="1"/>
</dbReference>
<reference evidence="2" key="2">
    <citation type="submission" date="2021-09" db="EMBL/GenBank/DDBJ databases">
        <authorList>
            <person name="Jia N."/>
            <person name="Wang J."/>
            <person name="Shi W."/>
            <person name="Du L."/>
            <person name="Sun Y."/>
            <person name="Zhan W."/>
            <person name="Jiang J."/>
            <person name="Wang Q."/>
            <person name="Zhang B."/>
            <person name="Ji P."/>
            <person name="Sakyi L.B."/>
            <person name="Cui X."/>
            <person name="Yuan T."/>
            <person name="Jiang B."/>
            <person name="Yang W."/>
            <person name="Lam T.T.-Y."/>
            <person name="Chang Q."/>
            <person name="Ding S."/>
            <person name="Wang X."/>
            <person name="Zhu J."/>
            <person name="Ruan X."/>
            <person name="Zhao L."/>
            <person name="Wei J."/>
            <person name="Que T."/>
            <person name="Du C."/>
            <person name="Cheng J."/>
            <person name="Dai P."/>
            <person name="Han X."/>
            <person name="Huang E."/>
            <person name="Gao Y."/>
            <person name="Liu J."/>
            <person name="Shao H."/>
            <person name="Ye R."/>
            <person name="Li L."/>
            <person name="Wei W."/>
            <person name="Wang X."/>
            <person name="Wang C."/>
            <person name="Huo Q."/>
            <person name="Li W."/>
            <person name="Guo W."/>
            <person name="Chen H."/>
            <person name="Chen S."/>
            <person name="Zhou L."/>
            <person name="Zhou L."/>
            <person name="Ni X."/>
            <person name="Tian J."/>
            <person name="Zhou Y."/>
            <person name="Sheng Y."/>
            <person name="Liu T."/>
            <person name="Pan Y."/>
            <person name="Xia L."/>
            <person name="Li J."/>
            <person name="Zhao F."/>
            <person name="Cao W."/>
        </authorList>
    </citation>
    <scope>NUCLEOTIDE SEQUENCE</scope>
    <source>
        <strain evidence="2">Rsan-2018</strain>
        <tissue evidence="2">Larvae</tissue>
    </source>
</reference>
<feature type="compositionally biased region" description="Basic and acidic residues" evidence="1">
    <location>
        <begin position="570"/>
        <end position="579"/>
    </location>
</feature>
<feature type="compositionally biased region" description="Basic and acidic residues" evidence="1">
    <location>
        <begin position="182"/>
        <end position="204"/>
    </location>
</feature>
<evidence type="ECO:0000256" key="1">
    <source>
        <dbReference type="SAM" id="MobiDB-lite"/>
    </source>
</evidence>
<protein>
    <submittedName>
        <fullName evidence="2">Uncharacterized protein</fullName>
    </submittedName>
</protein>
<dbReference type="PANTHER" id="PTHR46888:SF11">
    <property type="entry name" value="SCAN BOX DOMAIN-CONTAINING PROTEIN"/>
    <property type="match status" value="1"/>
</dbReference>
<feature type="compositionally biased region" description="Basic residues" evidence="1">
    <location>
        <begin position="597"/>
        <end position="609"/>
    </location>
</feature>
<dbReference type="EMBL" id="JABSTV010001250">
    <property type="protein sequence ID" value="KAH7956599.1"/>
    <property type="molecule type" value="Genomic_DNA"/>
</dbReference>
<dbReference type="Proteomes" id="UP000821837">
    <property type="component" value="Unassembled WGS sequence"/>
</dbReference>
<dbReference type="VEuPathDB" id="VectorBase:RSAN_052828"/>
<sequence length="694" mass="78297">MEDLLQPFRVGGDIALFLVNFERTCEKAGFPLESWPQELLTLLPCEATDVIARLNRKDAVSYDKVKEALLRKCRLSAKAFRQRLSHTRKARTSDEGTHGGRGKMANRHAECLGRGKGSVLALVTDGLQVVTEVKNTLFSHCGSVGSAEWKGQIEECLEREEGSVLTPTSDSWQQLTEVDKDIESKRRQEEHRRKKQALEHEAQQKRSLTSVDVEHKRCDVAAVPLTAEEKASAGEGIAETLTRSKERELATTSGCEGSVEKRSTKSKPYSTTDDSKEGAPAKEGVGSSEGSRVNRGAECTGELLDVSPAVRIAENERDPTLRDQGPQGLTEELSGGDNAVTNSSFVRERPCKDVSSGIGLEKVELSASLATEREDELLGNHQDSAREEAGEGFDDVDECQRRTKGSKGGTKKSAKRRKRPKDKSAAEIAMRLKKGFKRRTEKARKVPLSSLTGLYRMRPRGQKEKKCAAHCTRNLSEDELMRNHQDSKRETAEEHVDADEHRRRTECSKVRTKKRAKGRKRPKERNATKVATRLRKKFKSRREIARQVRLPSGTGFYRMRPYRRKKKKREAHDSRKESAGKGTSRCSFRRASDQVRDRRRPSRRKKKKREAHDSRKGSVGKRTPRCSFRGTLKQVRHREVGDLREVAGGDKEKSATGKVVRLDEGVINFHAYRTPRLTRKAFWARPPRVRLKNC</sequence>
<feature type="region of interest" description="Disordered" evidence="1">
    <location>
        <begin position="371"/>
        <end position="445"/>
    </location>
</feature>
<feature type="region of interest" description="Disordered" evidence="1">
    <location>
        <begin position="230"/>
        <end position="358"/>
    </location>
</feature>
<feature type="compositionally biased region" description="Basic residues" evidence="1">
    <location>
        <begin position="560"/>
        <end position="569"/>
    </location>
</feature>
<accession>A0A9D4SYN2</accession>
<feature type="compositionally biased region" description="Basic residues" evidence="1">
    <location>
        <begin position="510"/>
        <end position="523"/>
    </location>
</feature>
<evidence type="ECO:0000313" key="3">
    <source>
        <dbReference type="Proteomes" id="UP000821837"/>
    </source>
</evidence>
<reference evidence="2" key="1">
    <citation type="journal article" date="2020" name="Cell">
        <title>Large-Scale Comparative Analyses of Tick Genomes Elucidate Their Genetic Diversity and Vector Capacities.</title>
        <authorList>
            <consortium name="Tick Genome and Microbiome Consortium (TIGMIC)"/>
            <person name="Jia N."/>
            <person name="Wang J."/>
            <person name="Shi W."/>
            <person name="Du L."/>
            <person name="Sun Y."/>
            <person name="Zhan W."/>
            <person name="Jiang J.F."/>
            <person name="Wang Q."/>
            <person name="Zhang B."/>
            <person name="Ji P."/>
            <person name="Bell-Sakyi L."/>
            <person name="Cui X.M."/>
            <person name="Yuan T.T."/>
            <person name="Jiang B.G."/>
            <person name="Yang W.F."/>
            <person name="Lam T.T."/>
            <person name="Chang Q.C."/>
            <person name="Ding S.J."/>
            <person name="Wang X.J."/>
            <person name="Zhu J.G."/>
            <person name="Ruan X.D."/>
            <person name="Zhao L."/>
            <person name="Wei J.T."/>
            <person name="Ye R.Z."/>
            <person name="Que T.C."/>
            <person name="Du C.H."/>
            <person name="Zhou Y.H."/>
            <person name="Cheng J.X."/>
            <person name="Dai P.F."/>
            <person name="Guo W.B."/>
            <person name="Han X.H."/>
            <person name="Huang E.J."/>
            <person name="Li L.F."/>
            <person name="Wei W."/>
            <person name="Gao Y.C."/>
            <person name="Liu J.Z."/>
            <person name="Shao H.Z."/>
            <person name="Wang X."/>
            <person name="Wang C.C."/>
            <person name="Yang T.C."/>
            <person name="Huo Q.B."/>
            <person name="Li W."/>
            <person name="Chen H.Y."/>
            <person name="Chen S.E."/>
            <person name="Zhou L.G."/>
            <person name="Ni X.B."/>
            <person name="Tian J.H."/>
            <person name="Sheng Y."/>
            <person name="Liu T."/>
            <person name="Pan Y.S."/>
            <person name="Xia L.Y."/>
            <person name="Li J."/>
            <person name="Zhao F."/>
            <person name="Cao W.C."/>
        </authorList>
    </citation>
    <scope>NUCLEOTIDE SEQUENCE</scope>
    <source>
        <strain evidence="2">Rsan-2018</strain>
    </source>
</reference>
<dbReference type="AlphaFoldDB" id="A0A9D4SYN2"/>
<dbReference type="VEuPathDB" id="VectorBase:RSAN_051451"/>
<evidence type="ECO:0000313" key="2">
    <source>
        <dbReference type="EMBL" id="KAH7956599.1"/>
    </source>
</evidence>
<name>A0A9D4SYN2_RHISA</name>
<proteinExistence type="predicted"/>
<gene>
    <name evidence="2" type="ORF">HPB52_010974</name>
</gene>
<feature type="compositionally biased region" description="Basic and acidic residues" evidence="1">
    <location>
        <begin position="477"/>
        <end position="509"/>
    </location>
</feature>
<comment type="caution">
    <text evidence="2">The sequence shown here is derived from an EMBL/GenBank/DDBJ whole genome shotgun (WGS) entry which is preliminary data.</text>
</comment>
<feature type="region of interest" description="Disordered" evidence="1">
    <location>
        <begin position="182"/>
        <end position="210"/>
    </location>
</feature>
<feature type="region of interest" description="Disordered" evidence="1">
    <location>
        <begin position="477"/>
        <end position="629"/>
    </location>
</feature>